<dbReference type="RefSeq" id="WP_096610617.1">
    <property type="nucleotide sequence ID" value="NZ_NWVD01000001.1"/>
</dbReference>
<dbReference type="PROSITE" id="PS51257">
    <property type="entry name" value="PROKAR_LIPOPROTEIN"/>
    <property type="match status" value="1"/>
</dbReference>
<name>A0A2A4I4F3_9SPHN</name>
<dbReference type="PANTHER" id="PTHR39327:SF1">
    <property type="entry name" value="BLR5470 PROTEIN"/>
    <property type="match status" value="1"/>
</dbReference>
<evidence type="ECO:0008006" key="4">
    <source>
        <dbReference type="Google" id="ProtNLM"/>
    </source>
</evidence>
<protein>
    <recommendedName>
        <fullName evidence="4">Transglutaminase</fullName>
    </recommendedName>
</protein>
<organism evidence="2 3">
    <name type="scientific">Sphingomonas ginsenosidimutans</name>
    <dbReference type="NCBI Taxonomy" id="862134"/>
    <lineage>
        <taxon>Bacteria</taxon>
        <taxon>Pseudomonadati</taxon>
        <taxon>Pseudomonadota</taxon>
        <taxon>Alphaproteobacteria</taxon>
        <taxon>Sphingomonadales</taxon>
        <taxon>Sphingomonadaceae</taxon>
        <taxon>Sphingomonas</taxon>
    </lineage>
</organism>
<keyword evidence="1" id="KW-0732">Signal</keyword>
<gene>
    <name evidence="2" type="ORF">COA17_05540</name>
</gene>
<evidence type="ECO:0000313" key="2">
    <source>
        <dbReference type="EMBL" id="PCG10825.1"/>
    </source>
</evidence>
<dbReference type="PANTHER" id="PTHR39327">
    <property type="match status" value="1"/>
</dbReference>
<sequence length="273" mass="28747">MARPNLSLLMAAATALACGLAPGGADARARQPAFLPGGAVADPPAGFVDFCARDTVSCAAGLSPDRLPALTLAATACAAGEQCTQPWSAAAMVTGAIEPGATLPAAALLRPAVVRSPAPTMRPAVAPADLLATVKRVNSQVNRRVIQVSDRDARGIDEYWERPAAGKHPVGDCEDIAIEKRMTLVEGGFPPELLFLAVVFKQGFGLHTVLIARLPDGDRVLDSLSGHLRRWNETRYVWLRQQRADAPMEWHRIGGLPNVTLVSQPAAGEGGRS</sequence>
<accession>A0A2A4I4F3</accession>
<comment type="caution">
    <text evidence="2">The sequence shown here is derived from an EMBL/GenBank/DDBJ whole genome shotgun (WGS) entry which is preliminary data.</text>
</comment>
<dbReference type="Gene3D" id="3.10.620.30">
    <property type="match status" value="1"/>
</dbReference>
<dbReference type="Pfam" id="PF06035">
    <property type="entry name" value="Peptidase_C93"/>
    <property type="match status" value="1"/>
</dbReference>
<dbReference type="InterPro" id="IPR010319">
    <property type="entry name" value="Transglutaminase-like_Cys_pept"/>
</dbReference>
<evidence type="ECO:0000313" key="3">
    <source>
        <dbReference type="Proteomes" id="UP000218784"/>
    </source>
</evidence>
<dbReference type="EMBL" id="NWVD01000001">
    <property type="protein sequence ID" value="PCG10825.1"/>
    <property type="molecule type" value="Genomic_DNA"/>
</dbReference>
<proteinExistence type="predicted"/>
<feature type="chain" id="PRO_5012765688" description="Transglutaminase" evidence="1">
    <location>
        <begin position="18"/>
        <end position="273"/>
    </location>
</feature>
<dbReference type="AlphaFoldDB" id="A0A2A4I4F3"/>
<feature type="signal peptide" evidence="1">
    <location>
        <begin position="1"/>
        <end position="17"/>
    </location>
</feature>
<reference evidence="2 3" key="1">
    <citation type="submission" date="2017-09" db="EMBL/GenBank/DDBJ databases">
        <title>Sphingomonas ginsenosidimutans KACC 14949, whole genome shotgun sequence.</title>
        <authorList>
            <person name="Feng G."/>
            <person name="Zhu H."/>
        </authorList>
    </citation>
    <scope>NUCLEOTIDE SEQUENCE [LARGE SCALE GENOMIC DNA]</scope>
    <source>
        <strain evidence="2 3">KACC 14949</strain>
    </source>
</reference>
<keyword evidence="3" id="KW-1185">Reference proteome</keyword>
<dbReference type="Proteomes" id="UP000218784">
    <property type="component" value="Unassembled WGS sequence"/>
</dbReference>
<evidence type="ECO:0000256" key="1">
    <source>
        <dbReference type="SAM" id="SignalP"/>
    </source>
</evidence>